<evidence type="ECO:0000313" key="3">
    <source>
        <dbReference type="Proteomes" id="UP000299102"/>
    </source>
</evidence>
<feature type="domain" description="Reverse transcriptase" evidence="1">
    <location>
        <begin position="260"/>
        <end position="478"/>
    </location>
</feature>
<gene>
    <name evidence="2" type="primary">RTase</name>
    <name evidence="2" type="ORF">EVAR_20711_1</name>
</gene>
<reference evidence="2 3" key="1">
    <citation type="journal article" date="2019" name="Commun. Biol.">
        <title>The bagworm genome reveals a unique fibroin gene that provides high tensile strength.</title>
        <authorList>
            <person name="Kono N."/>
            <person name="Nakamura H."/>
            <person name="Ohtoshi R."/>
            <person name="Tomita M."/>
            <person name="Numata K."/>
            <person name="Arakawa K."/>
        </authorList>
    </citation>
    <scope>NUCLEOTIDE SEQUENCE [LARGE SCALE GENOMIC DNA]</scope>
</reference>
<dbReference type="Pfam" id="PF00078">
    <property type="entry name" value="RVT_1"/>
    <property type="match status" value="1"/>
</dbReference>
<dbReference type="EMBL" id="BGZK01000302">
    <property type="protein sequence ID" value="GBP35338.1"/>
    <property type="molecule type" value="Genomic_DNA"/>
</dbReference>
<accession>A0A4C1V8V5</accession>
<dbReference type="CDD" id="cd01650">
    <property type="entry name" value="RT_nLTR_like"/>
    <property type="match status" value="1"/>
</dbReference>
<keyword evidence="2" id="KW-0808">Transferase</keyword>
<keyword evidence="3" id="KW-1185">Reference proteome</keyword>
<dbReference type="GO" id="GO:0003964">
    <property type="term" value="F:RNA-directed DNA polymerase activity"/>
    <property type="evidence" value="ECO:0007669"/>
    <property type="project" value="UniProtKB-KW"/>
</dbReference>
<dbReference type="PANTHER" id="PTHR19446">
    <property type="entry name" value="REVERSE TRANSCRIPTASES"/>
    <property type="match status" value="1"/>
</dbReference>
<organism evidence="2 3">
    <name type="scientific">Eumeta variegata</name>
    <name type="common">Bagworm moth</name>
    <name type="synonym">Eumeta japonica</name>
    <dbReference type="NCBI Taxonomy" id="151549"/>
    <lineage>
        <taxon>Eukaryota</taxon>
        <taxon>Metazoa</taxon>
        <taxon>Ecdysozoa</taxon>
        <taxon>Arthropoda</taxon>
        <taxon>Hexapoda</taxon>
        <taxon>Insecta</taxon>
        <taxon>Pterygota</taxon>
        <taxon>Neoptera</taxon>
        <taxon>Endopterygota</taxon>
        <taxon>Lepidoptera</taxon>
        <taxon>Glossata</taxon>
        <taxon>Ditrysia</taxon>
        <taxon>Tineoidea</taxon>
        <taxon>Psychidae</taxon>
        <taxon>Oiketicinae</taxon>
        <taxon>Eumeta</taxon>
    </lineage>
</organism>
<dbReference type="InterPro" id="IPR000477">
    <property type="entry name" value="RT_dom"/>
</dbReference>
<dbReference type="Proteomes" id="UP000299102">
    <property type="component" value="Unassembled WGS sequence"/>
</dbReference>
<dbReference type="PROSITE" id="PS50878">
    <property type="entry name" value="RT_POL"/>
    <property type="match status" value="1"/>
</dbReference>
<evidence type="ECO:0000313" key="2">
    <source>
        <dbReference type="EMBL" id="GBP35338.1"/>
    </source>
</evidence>
<evidence type="ECO:0000259" key="1">
    <source>
        <dbReference type="PROSITE" id="PS50878"/>
    </source>
</evidence>
<sequence>MTPTPLPDARPLVAFLAPAERPLSRAYKPRLDWHSGIMSILQVIRSAEVSDPAAKFRKTKHGVDRLGVILDNQESVLMRLGCLAGDFPPPKKTITSWQKVSAAFDETDTPILNNIPNDILSTDAIDYAIGALTSHITTVVENSTRVVPAKSDRKELPSDVSELIRAKNATLRRASKYPICENRSPARALQHEVKVRMKEVRNENWSDLMSEISPSHRAYWELAKRVEEEVRQRVSLPHKDDLDPISQDVIIKHIKALKIRKAPGRDTISICKEAVIIGIPKPGKPRDLPASYRPISLLSVLGKLFEKTLKTRLSDHLIGKGLIINEQFGFRPNHSCPQQALRLVEYISEGFKVKKTTVAVFFDVVKAFDRVWHAGLIYKLYQLELPDRLIIIHHYISNRHFSFQLDNIYSSMRPIRAGVFQGSTLSSLLYSAYVNDIPRPSTGVQLALFVDDIALYLRSNYIGNILPRLQRAIDELTQ</sequence>
<keyword evidence="2" id="KW-0695">RNA-directed DNA polymerase</keyword>
<comment type="caution">
    <text evidence="2">The sequence shown here is derived from an EMBL/GenBank/DDBJ whole genome shotgun (WGS) entry which is preliminary data.</text>
</comment>
<proteinExistence type="predicted"/>
<name>A0A4C1V8V5_EUMVA</name>
<protein>
    <submittedName>
        <fullName evidence="2">Probable RNA-directed DNA polymerase from transposon BS</fullName>
    </submittedName>
</protein>
<dbReference type="OrthoDB" id="10020599at2759"/>
<dbReference type="AlphaFoldDB" id="A0A4C1V8V5"/>
<dbReference type="STRING" id="151549.A0A4C1V8V5"/>
<keyword evidence="2" id="KW-0548">Nucleotidyltransferase</keyword>